<accession>A0A0S2KAK5</accession>
<dbReference type="InterPro" id="IPR003004">
    <property type="entry name" value="GspF/PilC"/>
</dbReference>
<dbReference type="InterPro" id="IPR042094">
    <property type="entry name" value="T2SS_GspF_sf"/>
</dbReference>
<feature type="transmembrane region" description="Helical" evidence="8">
    <location>
        <begin position="164"/>
        <end position="187"/>
    </location>
</feature>
<dbReference type="Proteomes" id="UP000065641">
    <property type="component" value="Chromosome"/>
</dbReference>
<comment type="similarity">
    <text evidence="2">Belongs to the GSP F family.</text>
</comment>
<evidence type="ECO:0000256" key="6">
    <source>
        <dbReference type="ARBA" id="ARBA00022989"/>
    </source>
</evidence>
<feature type="transmembrane region" description="Helical" evidence="8">
    <location>
        <begin position="368"/>
        <end position="393"/>
    </location>
</feature>
<feature type="transmembrane region" description="Helical" evidence="8">
    <location>
        <begin position="218"/>
        <end position="237"/>
    </location>
</feature>
<dbReference type="AlphaFoldDB" id="A0A0S2KAK5"/>
<dbReference type="Gene3D" id="1.20.81.30">
    <property type="entry name" value="Type II secretion system (T2SS), domain F"/>
    <property type="match status" value="2"/>
</dbReference>
<evidence type="ECO:0000256" key="5">
    <source>
        <dbReference type="ARBA" id="ARBA00022692"/>
    </source>
</evidence>
<evidence type="ECO:0000256" key="2">
    <source>
        <dbReference type="ARBA" id="ARBA00005745"/>
    </source>
</evidence>
<evidence type="ECO:0000313" key="10">
    <source>
        <dbReference type="EMBL" id="ALO45373.1"/>
    </source>
</evidence>
<feature type="domain" description="Type II secretion system protein GspF" evidence="9">
    <location>
        <begin position="66"/>
        <end position="188"/>
    </location>
</feature>
<dbReference type="STRING" id="1249552.PS2015_693"/>
<protein>
    <submittedName>
        <fullName evidence="10">Secretion system protein</fullName>
    </submittedName>
</protein>
<dbReference type="PANTHER" id="PTHR30012">
    <property type="entry name" value="GENERAL SECRETION PATHWAY PROTEIN"/>
    <property type="match status" value="1"/>
</dbReference>
<keyword evidence="4" id="KW-0997">Cell inner membrane</keyword>
<evidence type="ECO:0000313" key="11">
    <source>
        <dbReference type="Proteomes" id="UP000065641"/>
    </source>
</evidence>
<evidence type="ECO:0000256" key="8">
    <source>
        <dbReference type="SAM" id="Phobius"/>
    </source>
</evidence>
<evidence type="ECO:0000256" key="1">
    <source>
        <dbReference type="ARBA" id="ARBA00004429"/>
    </source>
</evidence>
<dbReference type="FunFam" id="1.20.81.30:FF:000001">
    <property type="entry name" value="Type II secretion system protein F"/>
    <property type="match status" value="2"/>
</dbReference>
<dbReference type="EMBL" id="CP013189">
    <property type="protein sequence ID" value="ALO45373.1"/>
    <property type="molecule type" value="Genomic_DNA"/>
</dbReference>
<comment type="subcellular location">
    <subcellularLocation>
        <location evidence="1">Cell inner membrane</location>
        <topology evidence="1">Multi-pass membrane protein</topology>
    </subcellularLocation>
</comment>
<keyword evidence="3" id="KW-1003">Cell membrane</keyword>
<name>A0A0S2KAK5_9GAMM</name>
<dbReference type="PANTHER" id="PTHR30012:SF0">
    <property type="entry name" value="TYPE II SECRETION SYSTEM PROTEIN F-RELATED"/>
    <property type="match status" value="1"/>
</dbReference>
<dbReference type="InterPro" id="IPR018076">
    <property type="entry name" value="T2SS_GspF_dom"/>
</dbReference>
<keyword evidence="6 8" id="KW-1133">Transmembrane helix</keyword>
<reference evidence="10 11" key="1">
    <citation type="submission" date="2015-11" db="EMBL/GenBank/DDBJ databases">
        <authorList>
            <person name="Zhang Y."/>
            <person name="Guo Z."/>
        </authorList>
    </citation>
    <scope>NUCLEOTIDE SEQUENCE [LARGE SCALE GENOMIC DNA]</scope>
    <source>
        <strain evidence="10 11">KCTC 32221</strain>
    </source>
</reference>
<sequence>MPLYRYKAMNKEGRMRQGSLDAANDIDLEQRLARMNLDLIRCSETEEKRASIGQRKIEKSDLINFCFHMEQLTRAGVPLLEGLEDLRDSIEHPRFREVVSNLVDEIEGGRSLSDALTEHPQIFDVLFVNLIKAGELSGELAQIFQSLVEIIKWQDELEKSTKKLLMSPIIVGTTVLGVTIFLMVYLVPQLVGFIESMGEELPMHTRALIATSDFMVKYWYLCIITPPAIFFSIRLLIEKNEAARFQFDRIKLNFPQVGPVMQKILLSRFTNFFAMLYAAGIPVLRGLEIAESIIDNKVIQKAIMQAHDNIQDGESIAESFRETELFPPLVIRMMNVGESTGQLDKALLNVSYFFDRDIKDSIEKVQALIGPIMTAVLGLLLGWVMMSVLGPIYSTISNIQV</sequence>
<dbReference type="GO" id="GO:0005886">
    <property type="term" value="C:plasma membrane"/>
    <property type="evidence" value="ECO:0007669"/>
    <property type="project" value="UniProtKB-SubCell"/>
</dbReference>
<evidence type="ECO:0000256" key="7">
    <source>
        <dbReference type="ARBA" id="ARBA00023136"/>
    </source>
</evidence>
<keyword evidence="11" id="KW-1185">Reference proteome</keyword>
<dbReference type="KEGG" id="pspi:PS2015_693"/>
<evidence type="ECO:0000256" key="3">
    <source>
        <dbReference type="ARBA" id="ARBA00022475"/>
    </source>
</evidence>
<evidence type="ECO:0000256" key="4">
    <source>
        <dbReference type="ARBA" id="ARBA00022519"/>
    </source>
</evidence>
<organism evidence="10 11">
    <name type="scientific">Pseudohongiella spirulinae</name>
    <dbReference type="NCBI Taxonomy" id="1249552"/>
    <lineage>
        <taxon>Bacteria</taxon>
        <taxon>Pseudomonadati</taxon>
        <taxon>Pseudomonadota</taxon>
        <taxon>Gammaproteobacteria</taxon>
        <taxon>Pseudomonadales</taxon>
        <taxon>Pseudohongiellaceae</taxon>
        <taxon>Pseudohongiella</taxon>
    </lineage>
</organism>
<keyword evidence="5 8" id="KW-0812">Transmembrane</keyword>
<evidence type="ECO:0000259" key="9">
    <source>
        <dbReference type="Pfam" id="PF00482"/>
    </source>
</evidence>
<gene>
    <name evidence="10" type="ORF">PS2015_693</name>
</gene>
<dbReference type="Pfam" id="PF00482">
    <property type="entry name" value="T2SSF"/>
    <property type="match status" value="2"/>
</dbReference>
<dbReference type="GO" id="GO:0015628">
    <property type="term" value="P:protein secretion by the type II secretion system"/>
    <property type="evidence" value="ECO:0007669"/>
    <property type="project" value="TreeGrafter"/>
</dbReference>
<keyword evidence="7 8" id="KW-0472">Membrane</keyword>
<feature type="domain" description="Type II secretion system protein GspF" evidence="9">
    <location>
        <begin position="269"/>
        <end position="390"/>
    </location>
</feature>
<dbReference type="RefSeq" id="WP_058020917.1">
    <property type="nucleotide sequence ID" value="NZ_CP013189.1"/>
</dbReference>
<proteinExistence type="inferred from homology"/>
<dbReference type="OrthoDB" id="9805682at2"/>